<protein>
    <recommendedName>
        <fullName evidence="3">Aminoglycoside 6-adenylyltransferase</fullName>
    </recommendedName>
</protein>
<comment type="caution">
    <text evidence="1">The sequence shown here is derived from an EMBL/GenBank/DDBJ whole genome shotgun (WGS) entry which is preliminary data.</text>
</comment>
<dbReference type="InterPro" id="IPR007530">
    <property type="entry name" value="Aminoglycoside_adenylylTfrase"/>
</dbReference>
<organism evidence="1 2">
    <name type="scientific">Staphylococcus massiliensis S46</name>
    <dbReference type="NCBI Taxonomy" id="1229783"/>
    <lineage>
        <taxon>Bacteria</taxon>
        <taxon>Bacillati</taxon>
        <taxon>Bacillota</taxon>
        <taxon>Bacilli</taxon>
        <taxon>Bacillales</taxon>
        <taxon>Staphylococcaceae</taxon>
        <taxon>Staphylococcus</taxon>
    </lineage>
</organism>
<dbReference type="RefSeq" id="WP_009381794.1">
    <property type="nucleotide sequence ID" value="NZ_AMSQ01000001.1"/>
</dbReference>
<dbReference type="Proteomes" id="UP000009885">
    <property type="component" value="Unassembled WGS sequence"/>
</dbReference>
<gene>
    <name evidence="1" type="ORF">C273_00815</name>
</gene>
<dbReference type="OrthoDB" id="9776406at2"/>
<dbReference type="PATRIC" id="fig|1229783.3.peg.166"/>
<evidence type="ECO:0008006" key="3">
    <source>
        <dbReference type="Google" id="ProtNLM"/>
    </source>
</evidence>
<dbReference type="Gene3D" id="1.20.120.330">
    <property type="entry name" value="Nucleotidyltransferases domain 2"/>
    <property type="match status" value="1"/>
</dbReference>
<proteinExistence type="predicted"/>
<sequence>MSRSEDEIYETVIDIAQRDDNIRAVILNGSRVKPNSFDENKLHDFDFIYVVEDVYAYIDADSWYANFGEILLMRYSEPFYQKNDFNTFTYHMQFKDFNRIDLTLTTADHLDDCIDLAYSKVLLDKDDAFENYSYVDTSYYETSSFSEAELKVAINDFYWYSTVVVKGIARTEFPYAVHIKEHEMRDAYKVILKERILLNSEKDAIDFGVSDKYLYHYLDRFNYDSYLRTFDNEGLHNLKESLLSMLNHFKFMLSEIERQRELDLDYEDYEDRAMKFLHYNLSY</sequence>
<keyword evidence="2" id="KW-1185">Reference proteome</keyword>
<dbReference type="AlphaFoldDB" id="K9ASZ2"/>
<dbReference type="SUPFAM" id="SSF81631">
    <property type="entry name" value="PAP/OAS1 substrate-binding domain"/>
    <property type="match status" value="1"/>
</dbReference>
<dbReference type="Pfam" id="PF04439">
    <property type="entry name" value="Adenyl_transf"/>
    <property type="match status" value="1"/>
</dbReference>
<dbReference type="InterPro" id="IPR043519">
    <property type="entry name" value="NT_sf"/>
</dbReference>
<evidence type="ECO:0000313" key="2">
    <source>
        <dbReference type="Proteomes" id="UP000009885"/>
    </source>
</evidence>
<evidence type="ECO:0000313" key="1">
    <source>
        <dbReference type="EMBL" id="EKU50518.1"/>
    </source>
</evidence>
<dbReference type="Gene3D" id="3.30.460.10">
    <property type="entry name" value="Beta Polymerase, domain 2"/>
    <property type="match status" value="1"/>
</dbReference>
<reference evidence="1 2" key="1">
    <citation type="journal article" date="2013" name="Genome Announc.">
        <title>Genome Sequence of Staphylococcus massiliensis Strain S46, Isolated from the Surface of Healthy Human Skin.</title>
        <authorList>
            <person name="Srivastav R."/>
            <person name="Singh A."/>
            <person name="Jangir P.K."/>
            <person name="Kumari C."/>
            <person name="Muduli S."/>
            <person name="Sharma R."/>
        </authorList>
    </citation>
    <scope>NUCLEOTIDE SEQUENCE [LARGE SCALE GENOMIC DNA]</scope>
    <source>
        <strain evidence="1 2">S46</strain>
    </source>
</reference>
<dbReference type="EMBL" id="AMSQ01000001">
    <property type="protein sequence ID" value="EKU50518.1"/>
    <property type="molecule type" value="Genomic_DNA"/>
</dbReference>
<dbReference type="eggNOG" id="ENOG502Z7S1">
    <property type="taxonomic scope" value="Bacteria"/>
</dbReference>
<accession>K9ASZ2</accession>
<name>K9ASZ2_9STAP</name>
<dbReference type="SUPFAM" id="SSF81301">
    <property type="entry name" value="Nucleotidyltransferase"/>
    <property type="match status" value="1"/>
</dbReference>
<dbReference type="STRING" id="1229783.C273_00815"/>